<dbReference type="SUPFAM" id="SSF161098">
    <property type="entry name" value="MetI-like"/>
    <property type="match status" value="1"/>
</dbReference>
<dbReference type="PANTHER" id="PTHR30151">
    <property type="entry name" value="ALKANE SULFONATE ABC TRANSPORTER-RELATED, MEMBRANE SUBUNIT"/>
    <property type="match status" value="1"/>
</dbReference>
<sequence length="260" mass="29294">MSGHARIPQWIKKGWPAAATVILLLILWEWGALLGRIEPYILPRPSSIWEEFISQPGRILQHTWVTVRITIAGFAVGALLGIMASIPLHLVSWIHSALYPLVIISQNIPIIIMAPLLFIWFGYTLVPHFIIISLVCFFPITMACLSGYQQTDGTMINYMKMSGASRLQIFTKLEWPYSLPFLFSGLKISAAYSVMGVVIAEWSAGSQEGIASYMKIAQSSFRVDRVFIGCFMIIIFSLVMVGLVSWAEKKLLRWKPDTRK</sequence>
<evidence type="ECO:0000313" key="9">
    <source>
        <dbReference type="EMBL" id="MFC5988751.1"/>
    </source>
</evidence>
<evidence type="ECO:0000256" key="6">
    <source>
        <dbReference type="ARBA" id="ARBA00023136"/>
    </source>
</evidence>
<feature type="transmembrane region" description="Helical" evidence="7">
    <location>
        <begin position="226"/>
        <end position="247"/>
    </location>
</feature>
<evidence type="ECO:0000256" key="5">
    <source>
        <dbReference type="ARBA" id="ARBA00022989"/>
    </source>
</evidence>
<feature type="transmembrane region" description="Helical" evidence="7">
    <location>
        <begin position="15"/>
        <end position="34"/>
    </location>
</feature>
<dbReference type="CDD" id="cd06261">
    <property type="entry name" value="TM_PBP2"/>
    <property type="match status" value="1"/>
</dbReference>
<comment type="subcellular location">
    <subcellularLocation>
        <location evidence="1 7">Cell membrane</location>
        <topology evidence="1 7">Multi-pass membrane protein</topology>
    </subcellularLocation>
</comment>
<evidence type="ECO:0000256" key="3">
    <source>
        <dbReference type="ARBA" id="ARBA00022475"/>
    </source>
</evidence>
<keyword evidence="3" id="KW-1003">Cell membrane</keyword>
<reference evidence="10" key="1">
    <citation type="journal article" date="2019" name="Int. J. Syst. Evol. Microbiol.">
        <title>The Global Catalogue of Microorganisms (GCM) 10K type strain sequencing project: providing services to taxonomists for standard genome sequencing and annotation.</title>
        <authorList>
            <consortium name="The Broad Institute Genomics Platform"/>
            <consortium name="The Broad Institute Genome Sequencing Center for Infectious Disease"/>
            <person name="Wu L."/>
            <person name="Ma J."/>
        </authorList>
    </citation>
    <scope>NUCLEOTIDE SEQUENCE [LARGE SCALE GENOMIC DNA]</scope>
    <source>
        <strain evidence="10">CCM 8749</strain>
    </source>
</reference>
<comment type="similarity">
    <text evidence="7">Belongs to the binding-protein-dependent transport system permease family.</text>
</comment>
<keyword evidence="5 7" id="KW-1133">Transmembrane helix</keyword>
<feature type="domain" description="ABC transmembrane type-1" evidence="8">
    <location>
        <begin position="63"/>
        <end position="244"/>
    </location>
</feature>
<keyword evidence="4 7" id="KW-0812">Transmembrane</keyword>
<keyword evidence="6 7" id="KW-0472">Membrane</keyword>
<proteinExistence type="inferred from homology"/>
<dbReference type="InterPro" id="IPR035906">
    <property type="entry name" value="MetI-like_sf"/>
</dbReference>
<keyword evidence="2 7" id="KW-0813">Transport</keyword>
<feature type="transmembrane region" description="Helical" evidence="7">
    <location>
        <begin position="129"/>
        <end position="148"/>
    </location>
</feature>
<name>A0ABW1IUT6_9BACL</name>
<evidence type="ECO:0000256" key="4">
    <source>
        <dbReference type="ARBA" id="ARBA00022692"/>
    </source>
</evidence>
<evidence type="ECO:0000313" key="10">
    <source>
        <dbReference type="Proteomes" id="UP001596250"/>
    </source>
</evidence>
<evidence type="ECO:0000256" key="2">
    <source>
        <dbReference type="ARBA" id="ARBA00022448"/>
    </source>
</evidence>
<dbReference type="InterPro" id="IPR000515">
    <property type="entry name" value="MetI-like"/>
</dbReference>
<accession>A0ABW1IUT6</accession>
<evidence type="ECO:0000256" key="7">
    <source>
        <dbReference type="RuleBase" id="RU363032"/>
    </source>
</evidence>
<feature type="transmembrane region" description="Helical" evidence="7">
    <location>
        <begin position="65"/>
        <end position="86"/>
    </location>
</feature>
<evidence type="ECO:0000256" key="1">
    <source>
        <dbReference type="ARBA" id="ARBA00004651"/>
    </source>
</evidence>
<dbReference type="PROSITE" id="PS50928">
    <property type="entry name" value="ABC_TM1"/>
    <property type="match status" value="1"/>
</dbReference>
<feature type="transmembrane region" description="Helical" evidence="7">
    <location>
        <begin position="98"/>
        <end position="122"/>
    </location>
</feature>
<protein>
    <submittedName>
        <fullName evidence="9">ABC transporter permease</fullName>
    </submittedName>
</protein>
<feature type="transmembrane region" description="Helical" evidence="7">
    <location>
        <begin position="181"/>
        <end position="205"/>
    </location>
</feature>
<comment type="caution">
    <text evidence="9">The sequence shown here is derived from an EMBL/GenBank/DDBJ whole genome shotgun (WGS) entry which is preliminary data.</text>
</comment>
<dbReference type="RefSeq" id="WP_379896233.1">
    <property type="nucleotide sequence ID" value="NZ_CBCSCT010000006.1"/>
</dbReference>
<dbReference type="EMBL" id="JBHSQV010000184">
    <property type="protein sequence ID" value="MFC5988751.1"/>
    <property type="molecule type" value="Genomic_DNA"/>
</dbReference>
<dbReference type="Gene3D" id="1.10.3720.10">
    <property type="entry name" value="MetI-like"/>
    <property type="match status" value="1"/>
</dbReference>
<keyword evidence="10" id="KW-1185">Reference proteome</keyword>
<dbReference type="Pfam" id="PF00528">
    <property type="entry name" value="BPD_transp_1"/>
    <property type="match status" value="1"/>
</dbReference>
<evidence type="ECO:0000259" key="8">
    <source>
        <dbReference type="PROSITE" id="PS50928"/>
    </source>
</evidence>
<dbReference type="Proteomes" id="UP001596250">
    <property type="component" value="Unassembled WGS sequence"/>
</dbReference>
<organism evidence="9 10">
    <name type="scientific">Marinicrinis lubricantis</name>
    <dbReference type="NCBI Taxonomy" id="2086470"/>
    <lineage>
        <taxon>Bacteria</taxon>
        <taxon>Bacillati</taxon>
        <taxon>Bacillota</taxon>
        <taxon>Bacilli</taxon>
        <taxon>Bacillales</taxon>
        <taxon>Paenibacillaceae</taxon>
    </lineage>
</organism>
<gene>
    <name evidence="9" type="ORF">ACFPXP_20295</name>
</gene>
<dbReference type="PANTHER" id="PTHR30151:SF20">
    <property type="entry name" value="ABC TRANSPORTER PERMEASE PROTEIN HI_0355-RELATED"/>
    <property type="match status" value="1"/>
</dbReference>